<dbReference type="PANTHER" id="PTHR47197:SF3">
    <property type="entry name" value="DIHYDRO-HEME D1 DEHYDROGENASE"/>
    <property type="match status" value="1"/>
</dbReference>
<sequence>AIVLLGGGDDDRGAAAPPPPAVRGLRPAKVDITRSGVLARPNALTIAAGDVWALSNREGAVVLADAVTGDADGRLNVGDGASSIAAGFESVWVTKESTSTVLRIDAKTHRRVPGGAIEVARPGRNVAVVTGARAVWVGVRNRSRGDRSPESVVRIDPSSDEQRQIPVERGVQDIAVGAGAVWVTNRFSSTVTRIRTRDGASTVVPVGAAPRGIAVGEGAVWVAASGDDEITRINPRSLETRSIALRAIPERVTVGGGSVWVTAKEAGRLIRIDATTREVLEQIDTASRPYALDITRGRAVWLTVLDDDGLQRVRFYRP</sequence>
<organism evidence="2">
    <name type="scientific">uncultured Solirubrobacteraceae bacterium</name>
    <dbReference type="NCBI Taxonomy" id="1162706"/>
    <lineage>
        <taxon>Bacteria</taxon>
        <taxon>Bacillati</taxon>
        <taxon>Actinomycetota</taxon>
        <taxon>Thermoleophilia</taxon>
        <taxon>Solirubrobacterales</taxon>
        <taxon>Solirubrobacteraceae</taxon>
        <taxon>environmental samples</taxon>
    </lineage>
</organism>
<proteinExistence type="predicted"/>
<accession>A0A6J4TB25</accession>
<evidence type="ECO:0000256" key="1">
    <source>
        <dbReference type="SAM" id="MobiDB-lite"/>
    </source>
</evidence>
<feature type="region of interest" description="Disordered" evidence="1">
    <location>
        <begin position="1"/>
        <end position="22"/>
    </location>
</feature>
<dbReference type="Gene3D" id="2.130.10.10">
    <property type="entry name" value="YVTN repeat-like/Quinoprotein amine dehydrogenase"/>
    <property type="match status" value="1"/>
</dbReference>
<dbReference type="InterPro" id="IPR015943">
    <property type="entry name" value="WD40/YVTN_repeat-like_dom_sf"/>
</dbReference>
<protein>
    <recommendedName>
        <fullName evidence="3">YncE family protein</fullName>
    </recommendedName>
</protein>
<dbReference type="AlphaFoldDB" id="A0A6J4TB25"/>
<dbReference type="EMBL" id="CADCVQ010000136">
    <property type="protein sequence ID" value="CAA9518566.1"/>
    <property type="molecule type" value="Genomic_DNA"/>
</dbReference>
<dbReference type="PANTHER" id="PTHR47197">
    <property type="entry name" value="PROTEIN NIRF"/>
    <property type="match status" value="1"/>
</dbReference>
<evidence type="ECO:0000313" key="2">
    <source>
        <dbReference type="EMBL" id="CAA9518566.1"/>
    </source>
</evidence>
<name>A0A6J4TB25_9ACTN</name>
<evidence type="ECO:0008006" key="3">
    <source>
        <dbReference type="Google" id="ProtNLM"/>
    </source>
</evidence>
<dbReference type="SUPFAM" id="SSF101898">
    <property type="entry name" value="NHL repeat"/>
    <property type="match status" value="1"/>
</dbReference>
<feature type="non-terminal residue" evidence="2">
    <location>
        <position position="1"/>
    </location>
</feature>
<reference evidence="2" key="1">
    <citation type="submission" date="2020-02" db="EMBL/GenBank/DDBJ databases">
        <authorList>
            <person name="Meier V. D."/>
        </authorList>
    </citation>
    <scope>NUCLEOTIDE SEQUENCE</scope>
    <source>
        <strain evidence="2">AVDCRST_MAG67</strain>
    </source>
</reference>
<gene>
    <name evidence="2" type="ORF">AVDCRST_MAG67-3212</name>
</gene>
<dbReference type="InterPro" id="IPR051200">
    <property type="entry name" value="Host-pathogen_enzymatic-act"/>
</dbReference>